<dbReference type="InterPro" id="IPR017979">
    <property type="entry name" value="GPCR_3_CS"/>
</dbReference>
<accession>A0AA97K7D4</accession>
<keyword evidence="9" id="KW-0675">Receptor</keyword>
<dbReference type="Pfam" id="PF01094">
    <property type="entry name" value="ANF_receptor"/>
    <property type="match status" value="1"/>
</dbReference>
<evidence type="ECO:0000313" key="16">
    <source>
        <dbReference type="RefSeq" id="XP_054850289.1"/>
    </source>
</evidence>
<feature type="chain" id="PRO_5041736371" evidence="13">
    <location>
        <begin position="18"/>
        <end position="837"/>
    </location>
</feature>
<dbReference type="GO" id="GO:0004930">
    <property type="term" value="F:G protein-coupled receptor activity"/>
    <property type="evidence" value="ECO:0007669"/>
    <property type="project" value="UniProtKB-KW"/>
</dbReference>
<dbReference type="Gene3D" id="2.10.50.30">
    <property type="entry name" value="GPCR, family 3, nine cysteines domain"/>
    <property type="match status" value="1"/>
</dbReference>
<dbReference type="InterPro" id="IPR038550">
    <property type="entry name" value="GPCR_3_9-Cys_sf"/>
</dbReference>
<keyword evidence="6 12" id="KW-1133">Transmembrane helix</keyword>
<feature type="signal peptide" evidence="13">
    <location>
        <begin position="1"/>
        <end position="17"/>
    </location>
</feature>
<evidence type="ECO:0000256" key="5">
    <source>
        <dbReference type="ARBA" id="ARBA00022729"/>
    </source>
</evidence>
<dbReference type="Gene3D" id="3.40.50.2300">
    <property type="match status" value="2"/>
</dbReference>
<dbReference type="InterPro" id="IPR011500">
    <property type="entry name" value="GPCR_3_9-Cys_dom"/>
</dbReference>
<keyword evidence="8 12" id="KW-0472">Membrane</keyword>
<evidence type="ECO:0000256" key="13">
    <source>
        <dbReference type="SAM" id="SignalP"/>
    </source>
</evidence>
<dbReference type="InterPro" id="IPR004073">
    <property type="entry name" value="GPCR_3_vmron_rcpt_2"/>
</dbReference>
<dbReference type="FunFam" id="2.10.50.30:FF:000002">
    <property type="entry name" value="Vomeronasal 2 receptor, h1"/>
    <property type="match status" value="1"/>
</dbReference>
<feature type="transmembrane region" description="Helical" evidence="12">
    <location>
        <begin position="731"/>
        <end position="754"/>
    </location>
</feature>
<dbReference type="InterPro" id="IPR000337">
    <property type="entry name" value="GPCR_3"/>
</dbReference>
<dbReference type="RefSeq" id="XP_054850289.1">
    <property type="nucleotide sequence ID" value="XM_054994314.1"/>
</dbReference>
<feature type="transmembrane region" description="Helical" evidence="12">
    <location>
        <begin position="572"/>
        <end position="595"/>
    </location>
</feature>
<dbReference type="PRINTS" id="PR00248">
    <property type="entry name" value="GPCRMGR"/>
</dbReference>
<evidence type="ECO:0000256" key="10">
    <source>
        <dbReference type="ARBA" id="ARBA00023180"/>
    </source>
</evidence>
<dbReference type="PANTHER" id="PTHR24061:SF599">
    <property type="entry name" value="G-PROTEIN COUPLED RECEPTORS FAMILY 3 PROFILE DOMAIN-CONTAINING PROTEIN"/>
    <property type="match status" value="1"/>
</dbReference>
<proteinExistence type="inferred from homology"/>
<sequence length="837" mass="94398">MVAFAMLISALLPLAVCKIPPVTCPIRDPLPILHKYYKSGDLIIAGVISQIYMFTNPITFDKRPSEELFDDHVHFAASWTYLASMELLSTRGRFIPNYKCDVRHNPLAVITGANSDICLYVAAILCIYKIPQLSYGSAPVMDSKTQSAFFHRMFPNKLYQYMGIVHLLLYFRWTWIGVISLDDETGERFVQEMIPIFSQNGICFDFIETIPAPPFSSGIAAMVSEGIEMFKTVMGSTASVLVLHGEIQTMIILRIFLQLPELEDIPIKAKGKIWIMTAQMDFTSLPFQRNWDINAIHGAISFAIHSVELSGFQIFLQKRSLASENEDGFIRPFWQQAFNCFFSNSVVDPKDGNICTGKEKLESLPGSVFETITTAHSYSIYNSVYAVAHALQDMLFSKFQKKAIVRRGKLELQNQQLWQLHHVLGSISFNNTVREQVSFDQNGELVAGFDIINWVTFPNQSFLRVKVGKTDPKAPLDKMLLISEDTILWPAMFNQDRPLSVCNDNCHSGYSRQKKEGKPFCCYDCLPCPEGKISNKEDMNDCLQCPEDQYPNNDKDFCLPKQISFLSYEDPLGITLATFALFFAFLTSLVLGIFIRHRDTPIVKANNRDLTYILLISLLLSFLSALLFIGQPGDTTCLFRQTTFGIIFSVAVSCVLAKTVIVVLAFMATKPGSRIRTWVGKWLAYAIIITCSLIQVSICTLWLAISPPSPDVDMHSINEKIVLQCNEGSVIMFYCVLGYLFFQAIISFTVAFLARKLPDSFNEAKFITFSMLVFCCVWLSFVPTYLSTKGKYMVAVEVFSILTSSAGLLSCIFSPKCYIIVLMPELNNKGQLIRRET</sequence>
<name>A0AA97K7D4_EUBMA</name>
<dbReference type="PANTHER" id="PTHR24061">
    <property type="entry name" value="CALCIUM-SENSING RECEPTOR-RELATED"/>
    <property type="match status" value="1"/>
</dbReference>
<dbReference type="Pfam" id="PF00003">
    <property type="entry name" value="7tm_3"/>
    <property type="match status" value="1"/>
</dbReference>
<evidence type="ECO:0000256" key="2">
    <source>
        <dbReference type="ARBA" id="ARBA00007242"/>
    </source>
</evidence>
<dbReference type="InterPro" id="IPR000068">
    <property type="entry name" value="GPCR_3_Ca_sens_rcpt-rel"/>
</dbReference>
<dbReference type="SUPFAM" id="SSF53822">
    <property type="entry name" value="Periplasmic binding protein-like I"/>
    <property type="match status" value="1"/>
</dbReference>
<dbReference type="KEGG" id="emc:129339733"/>
<feature type="domain" description="G-protein coupled receptors family 3 profile" evidence="14">
    <location>
        <begin position="572"/>
        <end position="827"/>
    </location>
</feature>
<reference evidence="16" key="1">
    <citation type="submission" date="2025-08" db="UniProtKB">
        <authorList>
            <consortium name="RefSeq"/>
        </authorList>
    </citation>
    <scope>IDENTIFICATION</scope>
    <source>
        <tissue evidence="16">Blood</tissue>
    </source>
</reference>
<dbReference type="PROSITE" id="PS00981">
    <property type="entry name" value="G_PROTEIN_RECEP_F3_3"/>
    <property type="match status" value="1"/>
</dbReference>
<evidence type="ECO:0000256" key="9">
    <source>
        <dbReference type="ARBA" id="ARBA00023170"/>
    </source>
</evidence>
<organism evidence="15 16">
    <name type="scientific">Eublepharis macularius</name>
    <name type="common">Leopard gecko</name>
    <name type="synonym">Cyrtodactylus macularius</name>
    <dbReference type="NCBI Taxonomy" id="481883"/>
    <lineage>
        <taxon>Eukaryota</taxon>
        <taxon>Metazoa</taxon>
        <taxon>Chordata</taxon>
        <taxon>Craniata</taxon>
        <taxon>Vertebrata</taxon>
        <taxon>Euteleostomi</taxon>
        <taxon>Lepidosauria</taxon>
        <taxon>Squamata</taxon>
        <taxon>Bifurcata</taxon>
        <taxon>Gekkota</taxon>
        <taxon>Eublepharidae</taxon>
        <taxon>Eublepharinae</taxon>
        <taxon>Eublepharis</taxon>
    </lineage>
</organism>
<feature type="transmembrane region" description="Helical" evidence="12">
    <location>
        <begin position="682"/>
        <end position="705"/>
    </location>
</feature>
<keyword evidence="11" id="KW-0807">Transducer</keyword>
<dbReference type="InterPro" id="IPR017978">
    <property type="entry name" value="GPCR_3_C"/>
</dbReference>
<evidence type="ECO:0000259" key="14">
    <source>
        <dbReference type="PROSITE" id="PS50259"/>
    </source>
</evidence>
<keyword evidence="7" id="KW-0297">G-protein coupled receptor</keyword>
<dbReference type="GO" id="GO:0005886">
    <property type="term" value="C:plasma membrane"/>
    <property type="evidence" value="ECO:0007669"/>
    <property type="project" value="UniProtKB-SubCell"/>
</dbReference>
<keyword evidence="10" id="KW-0325">Glycoprotein</keyword>
<feature type="transmembrane region" description="Helical" evidence="12">
    <location>
        <begin position="642"/>
        <end position="670"/>
    </location>
</feature>
<evidence type="ECO:0000313" key="15">
    <source>
        <dbReference type="Proteomes" id="UP001190640"/>
    </source>
</evidence>
<dbReference type="PRINTS" id="PR01535">
    <property type="entry name" value="VOMERONASL2R"/>
</dbReference>
<feature type="transmembrane region" description="Helical" evidence="12">
    <location>
        <begin position="766"/>
        <end position="786"/>
    </location>
</feature>
<dbReference type="InterPro" id="IPR001828">
    <property type="entry name" value="ANF_lig-bd_rcpt"/>
</dbReference>
<dbReference type="CDD" id="cd15283">
    <property type="entry name" value="7tmC_V2R_pheromone"/>
    <property type="match status" value="1"/>
</dbReference>
<dbReference type="PROSITE" id="PS50259">
    <property type="entry name" value="G_PROTEIN_RECEP_F3_4"/>
    <property type="match status" value="1"/>
</dbReference>
<evidence type="ECO:0000256" key="12">
    <source>
        <dbReference type="SAM" id="Phobius"/>
    </source>
</evidence>
<gene>
    <name evidence="16" type="primary">LOC129339733</name>
</gene>
<comment type="subcellular location">
    <subcellularLocation>
        <location evidence="1">Cell membrane</location>
        <topology evidence="1">Multi-pass membrane protein</topology>
    </subcellularLocation>
</comment>
<dbReference type="Pfam" id="PF07562">
    <property type="entry name" value="NCD3G"/>
    <property type="match status" value="1"/>
</dbReference>
<keyword evidence="5 13" id="KW-0732">Signal</keyword>
<feature type="transmembrane region" description="Helical" evidence="12">
    <location>
        <begin position="610"/>
        <end position="630"/>
    </location>
</feature>
<evidence type="ECO:0000256" key="1">
    <source>
        <dbReference type="ARBA" id="ARBA00004651"/>
    </source>
</evidence>
<dbReference type="Proteomes" id="UP001190640">
    <property type="component" value="Chromosome 12"/>
</dbReference>
<evidence type="ECO:0000256" key="3">
    <source>
        <dbReference type="ARBA" id="ARBA00022475"/>
    </source>
</evidence>
<evidence type="ECO:0000256" key="11">
    <source>
        <dbReference type="ARBA" id="ARBA00023224"/>
    </source>
</evidence>
<keyword evidence="4 12" id="KW-0812">Transmembrane</keyword>
<evidence type="ECO:0000256" key="7">
    <source>
        <dbReference type="ARBA" id="ARBA00023040"/>
    </source>
</evidence>
<evidence type="ECO:0000256" key="8">
    <source>
        <dbReference type="ARBA" id="ARBA00023136"/>
    </source>
</evidence>
<evidence type="ECO:0000256" key="6">
    <source>
        <dbReference type="ARBA" id="ARBA00022989"/>
    </source>
</evidence>
<dbReference type="GeneID" id="129339733"/>
<feature type="transmembrane region" description="Helical" evidence="12">
    <location>
        <begin position="792"/>
        <end position="813"/>
    </location>
</feature>
<comment type="similarity">
    <text evidence="2">Belongs to the G-protein coupled receptor 3 family.</text>
</comment>
<protein>
    <submittedName>
        <fullName evidence="16">Vomeronasal type-2 receptor 26-like</fullName>
    </submittedName>
</protein>
<keyword evidence="15" id="KW-1185">Reference proteome</keyword>
<dbReference type="InterPro" id="IPR028082">
    <property type="entry name" value="Peripla_BP_I"/>
</dbReference>
<keyword evidence="3" id="KW-1003">Cell membrane</keyword>
<dbReference type="FunFam" id="3.40.50.2300:FF:000024">
    <property type="entry name" value="Vomeronasal 2, receptor 73"/>
    <property type="match status" value="1"/>
</dbReference>
<evidence type="ECO:0000256" key="4">
    <source>
        <dbReference type="ARBA" id="ARBA00022692"/>
    </source>
</evidence>
<dbReference type="AlphaFoldDB" id="A0AA97K7D4"/>